<dbReference type="AlphaFoldDB" id="A0A7C5Y9P9"/>
<dbReference type="EMBL" id="DRXW01000313">
    <property type="protein sequence ID" value="HHR34332.1"/>
    <property type="molecule type" value="Genomic_DNA"/>
</dbReference>
<sequence>MNLKISLGGDVVQYLGAIGLLKALDEAGLNDIEIHCSGFSCIPTLLWFYNKNSAYNVISKMWEETLKTFPNASKPSLKELSKSLLVLLKMQKRLDPSASKEKILQFVDKWIPEQKLEDIANLRIYAYNLTESKEEILSGNSKEAIAKAIAYPIDFSPVDSYISLSWVVGIPDGDVIIYLDWDKDIQPQKATDYLLISTFARSFELTKQKKSKAKFCSEINLKSFADISSISKRFYDSGRQLVSLVTQK</sequence>
<name>A0A7C5Y9P9_9BACT</name>
<organism evidence="1">
    <name type="scientific">Fervidobacterium nodosum</name>
    <dbReference type="NCBI Taxonomy" id="2424"/>
    <lineage>
        <taxon>Bacteria</taxon>
        <taxon>Thermotogati</taxon>
        <taxon>Thermotogota</taxon>
        <taxon>Thermotogae</taxon>
        <taxon>Thermotogales</taxon>
        <taxon>Fervidobacteriaceae</taxon>
        <taxon>Fervidobacterium</taxon>
    </lineage>
</organism>
<proteinExistence type="predicted"/>
<accession>A0A7C5Y9P9</accession>
<reference evidence="1" key="1">
    <citation type="journal article" date="2020" name="mSystems">
        <title>Genome- and Community-Level Interaction Insights into Carbon Utilization and Element Cycling Functions of Hydrothermarchaeota in Hydrothermal Sediment.</title>
        <authorList>
            <person name="Zhou Z."/>
            <person name="Liu Y."/>
            <person name="Xu W."/>
            <person name="Pan J."/>
            <person name="Luo Z.H."/>
            <person name="Li M."/>
        </authorList>
    </citation>
    <scope>NUCLEOTIDE SEQUENCE [LARGE SCALE GENOMIC DNA]</scope>
    <source>
        <strain evidence="1">SpSt-1088</strain>
    </source>
</reference>
<comment type="caution">
    <text evidence="1">The sequence shown here is derived from an EMBL/GenBank/DDBJ whole genome shotgun (WGS) entry which is preliminary data.</text>
</comment>
<gene>
    <name evidence="1" type="ORF">ENM46_05245</name>
</gene>
<evidence type="ECO:0008006" key="2">
    <source>
        <dbReference type="Google" id="ProtNLM"/>
    </source>
</evidence>
<evidence type="ECO:0000313" key="1">
    <source>
        <dbReference type="EMBL" id="HHR34332.1"/>
    </source>
</evidence>
<protein>
    <recommendedName>
        <fullName evidence="2">PNPLA domain-containing protein</fullName>
    </recommendedName>
</protein>